<dbReference type="SUPFAM" id="SSF55961">
    <property type="entry name" value="Bet v1-like"/>
    <property type="match status" value="1"/>
</dbReference>
<dbReference type="InterPro" id="IPR017941">
    <property type="entry name" value="Rieske_2Fe-2S"/>
</dbReference>
<evidence type="ECO:0000256" key="3">
    <source>
        <dbReference type="ARBA" id="ARBA00004972"/>
    </source>
</evidence>
<dbReference type="GO" id="GO:0004497">
    <property type="term" value="F:monooxygenase activity"/>
    <property type="evidence" value="ECO:0007669"/>
    <property type="project" value="UniProtKB-ARBA"/>
</dbReference>
<dbReference type="Pfam" id="PF19298">
    <property type="entry name" value="KshA_C"/>
    <property type="match status" value="1"/>
</dbReference>
<dbReference type="Gene3D" id="3.90.380.10">
    <property type="entry name" value="Naphthalene 1,2-dioxygenase Alpha Subunit, Chain A, domain 1"/>
    <property type="match status" value="1"/>
</dbReference>
<evidence type="ECO:0000256" key="16">
    <source>
        <dbReference type="ARBA" id="ARBA00026095"/>
    </source>
</evidence>
<comment type="cofactor">
    <cofactor evidence="1">
        <name>Fe cation</name>
        <dbReference type="ChEBI" id="CHEBI:24875"/>
    </cofactor>
</comment>
<comment type="catalytic activity">
    <reaction evidence="20">
        <text>cholesterol + NADPH + O2 + H(+) = 7-dehydrocholesterol + NADP(+) + 2 H2O</text>
        <dbReference type="Rhea" id="RHEA:45024"/>
        <dbReference type="ChEBI" id="CHEBI:15377"/>
        <dbReference type="ChEBI" id="CHEBI:15378"/>
        <dbReference type="ChEBI" id="CHEBI:15379"/>
        <dbReference type="ChEBI" id="CHEBI:16113"/>
        <dbReference type="ChEBI" id="CHEBI:17759"/>
        <dbReference type="ChEBI" id="CHEBI:57783"/>
        <dbReference type="ChEBI" id="CHEBI:58349"/>
        <dbReference type="EC" id="1.14.19.21"/>
    </reaction>
    <physiologicalReaction direction="left-to-right" evidence="20">
        <dbReference type="Rhea" id="RHEA:45025"/>
    </physiologicalReaction>
</comment>
<feature type="domain" description="Rieske" evidence="21">
    <location>
        <begin position="16"/>
        <end position="118"/>
    </location>
</feature>
<evidence type="ECO:0000256" key="4">
    <source>
        <dbReference type="ARBA" id="ARBA00022692"/>
    </source>
</evidence>
<evidence type="ECO:0000256" key="18">
    <source>
        <dbReference type="ARBA" id="ARBA00046982"/>
    </source>
</evidence>
<dbReference type="PANTHER" id="PTHR21266">
    <property type="entry name" value="IRON-SULFUR DOMAIN CONTAINING PROTEIN"/>
    <property type="match status" value="1"/>
</dbReference>
<keyword evidence="6" id="KW-0479">Metal-binding</keyword>
<comment type="pathway">
    <text evidence="3">Hormone biosynthesis.</text>
</comment>
<keyword evidence="10" id="KW-0408">Iron</keyword>
<accession>A0A7H8N7G3</accession>
<evidence type="ECO:0000313" key="22">
    <source>
        <dbReference type="EMBL" id="QKW50484.1"/>
    </source>
</evidence>
<keyword evidence="12" id="KW-0472">Membrane</keyword>
<evidence type="ECO:0000256" key="7">
    <source>
        <dbReference type="ARBA" id="ARBA00022963"/>
    </source>
</evidence>
<keyword evidence="23" id="KW-1185">Reference proteome</keyword>
<proteinExistence type="inferred from homology"/>
<keyword evidence="4" id="KW-0812">Transmembrane</keyword>
<dbReference type="CDD" id="cd03469">
    <property type="entry name" value="Rieske_RO_Alpha_N"/>
    <property type="match status" value="1"/>
</dbReference>
<dbReference type="GO" id="GO:0016042">
    <property type="term" value="P:lipid catabolic process"/>
    <property type="evidence" value="ECO:0007669"/>
    <property type="project" value="UniProtKB-KW"/>
</dbReference>
<evidence type="ECO:0000256" key="13">
    <source>
        <dbReference type="ARBA" id="ARBA00023221"/>
    </source>
</evidence>
<evidence type="ECO:0000256" key="19">
    <source>
        <dbReference type="ARBA" id="ARBA00047853"/>
    </source>
</evidence>
<evidence type="ECO:0000256" key="15">
    <source>
        <dbReference type="ARBA" id="ARBA00025729"/>
    </source>
</evidence>
<dbReference type="InterPro" id="IPR045605">
    <property type="entry name" value="KshA-like_C"/>
</dbReference>
<evidence type="ECO:0000256" key="11">
    <source>
        <dbReference type="ARBA" id="ARBA00023014"/>
    </source>
</evidence>
<dbReference type="GO" id="GO:0008203">
    <property type="term" value="P:cholesterol metabolic process"/>
    <property type="evidence" value="ECO:0007669"/>
    <property type="project" value="InterPro"/>
</dbReference>
<dbReference type="GO" id="GO:0016020">
    <property type="term" value="C:membrane"/>
    <property type="evidence" value="ECO:0007669"/>
    <property type="project" value="UniProtKB-SubCell"/>
</dbReference>
<keyword evidence="13" id="KW-0443">Lipid metabolism</keyword>
<dbReference type="RefSeq" id="WP_176162220.1">
    <property type="nucleotide sequence ID" value="NZ_CP054929.1"/>
</dbReference>
<dbReference type="GO" id="GO:0051537">
    <property type="term" value="F:2 iron, 2 sulfur cluster binding"/>
    <property type="evidence" value="ECO:0007669"/>
    <property type="project" value="UniProtKB-KW"/>
</dbReference>
<dbReference type="GO" id="GO:0005737">
    <property type="term" value="C:cytoplasm"/>
    <property type="evidence" value="ECO:0007669"/>
    <property type="project" value="TreeGrafter"/>
</dbReference>
<evidence type="ECO:0000256" key="12">
    <source>
        <dbReference type="ARBA" id="ARBA00023136"/>
    </source>
</evidence>
<evidence type="ECO:0000256" key="14">
    <source>
        <dbReference type="ARBA" id="ARBA00025712"/>
    </source>
</evidence>
<evidence type="ECO:0000256" key="10">
    <source>
        <dbReference type="ARBA" id="ARBA00023004"/>
    </source>
</evidence>
<dbReference type="EC" id="1.14.19.21" evidence="16"/>
<dbReference type="Proteomes" id="UP000509303">
    <property type="component" value="Chromosome"/>
</dbReference>
<dbReference type="Gene3D" id="2.102.10.10">
    <property type="entry name" value="Rieske [2Fe-2S] iron-sulphur domain"/>
    <property type="match status" value="1"/>
</dbReference>
<dbReference type="InterPro" id="IPR050584">
    <property type="entry name" value="Cholesterol_7-desaturase"/>
</dbReference>
<keyword evidence="7" id="KW-0442">Lipid degradation</keyword>
<keyword evidence="8" id="KW-1133">Transmembrane helix</keyword>
<dbReference type="GO" id="GO:0170056">
    <property type="term" value="F:cholesterol 7-desaturase [NAD(P)H] activity"/>
    <property type="evidence" value="ECO:0007669"/>
    <property type="project" value="UniProtKB-EC"/>
</dbReference>
<evidence type="ECO:0000256" key="8">
    <source>
        <dbReference type="ARBA" id="ARBA00022989"/>
    </source>
</evidence>
<keyword evidence="9" id="KW-0560">Oxidoreductase</keyword>
<evidence type="ECO:0000256" key="17">
    <source>
        <dbReference type="ARBA" id="ARBA00030944"/>
    </source>
</evidence>
<keyword evidence="13" id="KW-0753">Steroid metabolism</keyword>
<evidence type="ECO:0000256" key="20">
    <source>
        <dbReference type="ARBA" id="ARBA00049548"/>
    </source>
</evidence>
<dbReference type="InterPro" id="IPR036922">
    <property type="entry name" value="Rieske_2Fe-2S_sf"/>
</dbReference>
<evidence type="ECO:0000313" key="23">
    <source>
        <dbReference type="Proteomes" id="UP000509303"/>
    </source>
</evidence>
<comment type="pathway">
    <text evidence="14">Steroid hormone biosynthesis; dafachronic acid biosynthesis.</text>
</comment>
<comment type="similarity">
    <text evidence="15">Belongs to the cholesterol 7-desaturase family.</text>
</comment>
<evidence type="ECO:0000256" key="2">
    <source>
        <dbReference type="ARBA" id="ARBA00004370"/>
    </source>
</evidence>
<dbReference type="PANTHER" id="PTHR21266:SF32">
    <property type="entry name" value="CHOLESTEROL 7-DESATURASE NVD"/>
    <property type="match status" value="1"/>
</dbReference>
<evidence type="ECO:0000256" key="6">
    <source>
        <dbReference type="ARBA" id="ARBA00022723"/>
    </source>
</evidence>
<evidence type="ECO:0000256" key="9">
    <source>
        <dbReference type="ARBA" id="ARBA00023002"/>
    </source>
</evidence>
<comment type="subcellular location">
    <subcellularLocation>
        <location evidence="2">Membrane</location>
    </subcellularLocation>
</comment>
<dbReference type="Pfam" id="PF00355">
    <property type="entry name" value="Rieske"/>
    <property type="match status" value="1"/>
</dbReference>
<organism evidence="22 23">
    <name type="scientific">Streptomyces buecherae</name>
    <dbReference type="NCBI Taxonomy" id="2763006"/>
    <lineage>
        <taxon>Bacteria</taxon>
        <taxon>Bacillati</taxon>
        <taxon>Actinomycetota</taxon>
        <taxon>Actinomycetes</taxon>
        <taxon>Kitasatosporales</taxon>
        <taxon>Streptomycetaceae</taxon>
        <taxon>Streptomyces</taxon>
    </lineage>
</organism>
<sequence length="338" mass="37369">MTPPNRSIERPYPDGWFAVATSTEVGIGKVVTRRLAGQDVVLYRTPAGRLRAVRPFCPHLGAHLGHGGTVRGENLVCPFHRFEFAPDGACVRTGYDTPPPAARLGLVELREIDGLIFVWRHAQGKGPTWEIDVPPPAAFPRARASARTVTAHPDDFMENVVDYGHFVPLHKVALEVVSPPHFLGARMMSAYRLGRADDQSRSAPLWAPAMETTAYGLGVLYGEATSPRIGLRVRNWTCVTPVSPGQAVLRSTVTVRFTWRRYRWLARALAALISVPFARATVSQSARDVAIWRHRAHVEQPRLARGDGPIMRYRRWAAQFTSVPSVPTADAQPPTRIA</sequence>
<name>A0A7H8N7G3_9ACTN</name>
<keyword evidence="11" id="KW-0411">Iron-sulfur</keyword>
<dbReference type="GO" id="GO:0046872">
    <property type="term" value="F:metal ion binding"/>
    <property type="evidence" value="ECO:0007669"/>
    <property type="project" value="UniProtKB-KW"/>
</dbReference>
<dbReference type="PROSITE" id="PS51296">
    <property type="entry name" value="RIESKE"/>
    <property type="match status" value="1"/>
</dbReference>
<protein>
    <recommendedName>
        <fullName evidence="16">cholesterol 7-desaturase</fullName>
        <ecNumber evidence="16">1.14.19.21</ecNumber>
    </recommendedName>
    <alternativeName>
        <fullName evidence="17">Rieske-type oxygenase</fullName>
    </alternativeName>
</protein>
<evidence type="ECO:0000256" key="1">
    <source>
        <dbReference type="ARBA" id="ARBA00001962"/>
    </source>
</evidence>
<reference evidence="22 23" key="1">
    <citation type="submission" date="2020-06" db="EMBL/GenBank/DDBJ databases">
        <title>Genome mining for natural products.</title>
        <authorList>
            <person name="Zhang B."/>
            <person name="Shi J."/>
            <person name="Ge H."/>
        </authorList>
    </citation>
    <scope>NUCLEOTIDE SEQUENCE [LARGE SCALE GENOMIC DNA]</scope>
    <source>
        <strain evidence="22 23">NA00687</strain>
    </source>
</reference>
<evidence type="ECO:0000259" key="21">
    <source>
        <dbReference type="PROSITE" id="PS51296"/>
    </source>
</evidence>
<comment type="catalytic activity">
    <reaction evidence="19">
        <text>cholesterol + NADH + O2 + H(+) = 7-dehydrocholesterol + NAD(+) + 2 H2O</text>
        <dbReference type="Rhea" id="RHEA:51644"/>
        <dbReference type="ChEBI" id="CHEBI:15377"/>
        <dbReference type="ChEBI" id="CHEBI:15378"/>
        <dbReference type="ChEBI" id="CHEBI:15379"/>
        <dbReference type="ChEBI" id="CHEBI:16113"/>
        <dbReference type="ChEBI" id="CHEBI:17759"/>
        <dbReference type="ChEBI" id="CHEBI:57540"/>
        <dbReference type="ChEBI" id="CHEBI:57945"/>
        <dbReference type="EC" id="1.14.19.21"/>
    </reaction>
    <physiologicalReaction direction="left-to-right" evidence="19">
        <dbReference type="Rhea" id="RHEA:51645"/>
    </physiologicalReaction>
</comment>
<keyword evidence="5" id="KW-0001">2Fe-2S</keyword>
<gene>
    <name evidence="22" type="ORF">HUT08_14170</name>
</gene>
<dbReference type="AlphaFoldDB" id="A0A7H8N7G3"/>
<evidence type="ECO:0000256" key="5">
    <source>
        <dbReference type="ARBA" id="ARBA00022714"/>
    </source>
</evidence>
<dbReference type="EMBL" id="CP054929">
    <property type="protein sequence ID" value="QKW50484.1"/>
    <property type="molecule type" value="Genomic_DNA"/>
</dbReference>
<dbReference type="SUPFAM" id="SSF50022">
    <property type="entry name" value="ISP domain"/>
    <property type="match status" value="1"/>
</dbReference>
<comment type="subunit">
    <text evidence="18">Homotrimer. The two-component system 3-ketosteroid-9-alpha-monooxygenase is composed of an oxygenase component KshA and a reductase component KshB.</text>
</comment>